<dbReference type="OrthoDB" id="5297106at2"/>
<dbReference type="EMBL" id="SNXO01000050">
    <property type="protein sequence ID" value="TDP48627.1"/>
    <property type="molecule type" value="Genomic_DNA"/>
</dbReference>
<comment type="caution">
    <text evidence="1">The sequence shown here is derived from an EMBL/GenBank/DDBJ whole genome shotgun (WGS) entry which is preliminary data.</text>
</comment>
<dbReference type="SUPFAM" id="SSF143100">
    <property type="entry name" value="TTHA1013/TTHA0281-like"/>
    <property type="match status" value="1"/>
</dbReference>
<gene>
    <name evidence="1" type="ORF">EV211_1505</name>
</gene>
<dbReference type="InterPro" id="IPR008651">
    <property type="entry name" value="Uncharacterised_HicB"/>
</dbReference>
<dbReference type="InterPro" id="IPR035069">
    <property type="entry name" value="TTHA1013/TTHA0281-like"/>
</dbReference>
<dbReference type="SUPFAM" id="SSF47598">
    <property type="entry name" value="Ribbon-helix-helix"/>
    <property type="match status" value="1"/>
</dbReference>
<dbReference type="GO" id="GO:0006355">
    <property type="term" value="P:regulation of DNA-templated transcription"/>
    <property type="evidence" value="ECO:0007669"/>
    <property type="project" value="InterPro"/>
</dbReference>
<organism evidence="1 2">
    <name type="scientific">Aminicella lysinilytica</name>
    <dbReference type="NCBI Taxonomy" id="433323"/>
    <lineage>
        <taxon>Bacteria</taxon>
        <taxon>Bacillati</taxon>
        <taxon>Bacillota</taxon>
        <taxon>Clostridia</taxon>
        <taxon>Peptostreptococcales</taxon>
        <taxon>Anaerovoracaceae</taxon>
        <taxon>Aminicella</taxon>
    </lineage>
</organism>
<sequence>MKNYFEYKKYIGTVNLSMEDRVFYGTVHGLKDLVTFEGETFEELESSFREAVDDYLVVCEELGKEPEKAYKGQFNVRISPELHRQITMKGISEGMNLNQAVEQAIKEYVYPKETA</sequence>
<dbReference type="InterPro" id="IPR010985">
    <property type="entry name" value="Ribbon_hlx_hlx"/>
</dbReference>
<accession>A0A4R6PZ00</accession>
<keyword evidence="2" id="KW-1185">Reference proteome</keyword>
<evidence type="ECO:0000313" key="1">
    <source>
        <dbReference type="EMBL" id="TDP48627.1"/>
    </source>
</evidence>
<dbReference type="AlphaFoldDB" id="A0A4R6PZ00"/>
<dbReference type="Gene3D" id="1.10.1220.10">
    <property type="entry name" value="Met repressor-like"/>
    <property type="match status" value="1"/>
</dbReference>
<proteinExistence type="predicted"/>
<name>A0A4R6PZ00_9FIRM</name>
<dbReference type="Proteomes" id="UP000295500">
    <property type="component" value="Unassembled WGS sequence"/>
</dbReference>
<evidence type="ECO:0000313" key="2">
    <source>
        <dbReference type="Proteomes" id="UP000295500"/>
    </source>
</evidence>
<dbReference type="InterPro" id="IPR013321">
    <property type="entry name" value="Arc_rbn_hlx_hlx"/>
</dbReference>
<reference evidence="1 2" key="1">
    <citation type="submission" date="2019-03" db="EMBL/GenBank/DDBJ databases">
        <title>Genomic Encyclopedia of Type Strains, Phase IV (KMG-IV): sequencing the most valuable type-strain genomes for metagenomic binning, comparative biology and taxonomic classification.</title>
        <authorList>
            <person name="Goeker M."/>
        </authorList>
    </citation>
    <scope>NUCLEOTIDE SEQUENCE [LARGE SCALE GENOMIC DNA]</scope>
    <source>
        <strain evidence="1 2">DSM 28287</strain>
    </source>
</reference>
<dbReference type="RefSeq" id="WP_133529239.1">
    <property type="nucleotide sequence ID" value="NZ_SNXO01000050.1"/>
</dbReference>
<dbReference type="Pfam" id="PF05534">
    <property type="entry name" value="HicB"/>
    <property type="match status" value="1"/>
</dbReference>
<protein>
    <submittedName>
        <fullName evidence="1">Putative HicB family RNase H-like nuclease</fullName>
    </submittedName>
</protein>